<dbReference type="EMBL" id="AP018827">
    <property type="protein sequence ID" value="BBF81230.1"/>
    <property type="molecule type" value="Genomic_DNA"/>
</dbReference>
<dbReference type="AlphaFoldDB" id="A0A3G9G1Q6"/>
<dbReference type="PANTHER" id="PTHR43591:SF24">
    <property type="entry name" value="2-METHOXY-6-POLYPRENYL-1,4-BENZOQUINOL METHYLASE, MITOCHONDRIAL"/>
    <property type="match status" value="1"/>
</dbReference>
<dbReference type="PROSITE" id="PS01183">
    <property type="entry name" value="UBIE_1"/>
    <property type="match status" value="1"/>
</dbReference>
<dbReference type="InterPro" id="IPR023576">
    <property type="entry name" value="UbiE/COQ5_MeTrFase_CS"/>
</dbReference>
<comment type="pathway">
    <text evidence="6">Cofactor biosynthesis; ubiquinone biosynthesis.</text>
</comment>
<gene>
    <name evidence="6" type="primary">ubiE</name>
    <name evidence="7" type="ORF">EM6_1827</name>
</gene>
<evidence type="ECO:0000256" key="4">
    <source>
        <dbReference type="ARBA" id="ARBA00022688"/>
    </source>
</evidence>
<feature type="binding site" evidence="6">
    <location>
        <position position="79"/>
    </location>
    <ligand>
        <name>S-adenosyl-L-methionine</name>
        <dbReference type="ChEBI" id="CHEBI:59789"/>
    </ligand>
</feature>
<dbReference type="InterPro" id="IPR029063">
    <property type="entry name" value="SAM-dependent_MTases_sf"/>
</dbReference>
<comment type="pathway">
    <text evidence="6">Quinol/quinone metabolism; menaquinone biosynthesis; menaquinol from 1,4-dihydroxy-2-naphthoate: step 2/2.</text>
</comment>
<organism evidence="7 8">
    <name type="scientific">Asticcacaulis excentricus</name>
    <dbReference type="NCBI Taxonomy" id="78587"/>
    <lineage>
        <taxon>Bacteria</taxon>
        <taxon>Pseudomonadati</taxon>
        <taxon>Pseudomonadota</taxon>
        <taxon>Alphaproteobacteria</taxon>
        <taxon>Caulobacterales</taxon>
        <taxon>Caulobacteraceae</taxon>
        <taxon>Asticcacaulis</taxon>
    </lineage>
</organism>
<name>A0A3G9G1Q6_9CAUL</name>
<evidence type="ECO:0000256" key="1">
    <source>
        <dbReference type="ARBA" id="ARBA00022428"/>
    </source>
</evidence>
<feature type="binding site" evidence="6">
    <location>
        <position position="108"/>
    </location>
    <ligand>
        <name>S-adenosyl-L-methionine</name>
        <dbReference type="ChEBI" id="CHEBI:59789"/>
    </ligand>
</feature>
<keyword evidence="5 6" id="KW-0949">S-adenosyl-L-methionine</keyword>
<keyword evidence="4 6" id="KW-0831">Ubiquinone biosynthesis</keyword>
<dbReference type="Gene3D" id="3.40.50.150">
    <property type="entry name" value="Vaccinia Virus protein VP39"/>
    <property type="match status" value="1"/>
</dbReference>
<dbReference type="GO" id="GO:0043770">
    <property type="term" value="F:demethylmenaquinone methyltransferase activity"/>
    <property type="evidence" value="ECO:0007669"/>
    <property type="project" value="UniProtKB-UniRule"/>
</dbReference>
<evidence type="ECO:0000256" key="6">
    <source>
        <dbReference type="HAMAP-Rule" id="MF_01813"/>
    </source>
</evidence>
<evidence type="ECO:0000313" key="8">
    <source>
        <dbReference type="Proteomes" id="UP000278756"/>
    </source>
</evidence>
<dbReference type="GO" id="GO:0032259">
    <property type="term" value="P:methylation"/>
    <property type="evidence" value="ECO:0007669"/>
    <property type="project" value="UniProtKB-KW"/>
</dbReference>
<dbReference type="CDD" id="cd02440">
    <property type="entry name" value="AdoMet_MTases"/>
    <property type="match status" value="1"/>
</dbReference>
<dbReference type="GO" id="GO:0016829">
    <property type="term" value="F:lyase activity"/>
    <property type="evidence" value="ECO:0007669"/>
    <property type="project" value="UniProtKB-KW"/>
</dbReference>
<evidence type="ECO:0000256" key="3">
    <source>
        <dbReference type="ARBA" id="ARBA00022679"/>
    </source>
</evidence>
<dbReference type="Pfam" id="PF01209">
    <property type="entry name" value="Ubie_methyltran"/>
    <property type="match status" value="1"/>
</dbReference>
<dbReference type="EC" id="2.1.1.201" evidence="6"/>
<feature type="binding site" evidence="6">
    <location>
        <begin position="132"/>
        <end position="133"/>
    </location>
    <ligand>
        <name>S-adenosyl-L-methionine</name>
        <dbReference type="ChEBI" id="CHEBI:59789"/>
    </ligand>
</feature>
<dbReference type="PANTHER" id="PTHR43591">
    <property type="entry name" value="METHYLTRANSFERASE"/>
    <property type="match status" value="1"/>
</dbReference>
<evidence type="ECO:0000313" key="7">
    <source>
        <dbReference type="EMBL" id="BBF81230.1"/>
    </source>
</evidence>
<dbReference type="InterPro" id="IPR004033">
    <property type="entry name" value="UbiE/COQ5_MeTrFase"/>
</dbReference>
<reference evidence="8" key="1">
    <citation type="journal article" date="2017" name="Biotechnol. Biofuels">
        <title>Evaluation of environmental bacterial communities as a factor affecting the growth of duckweed Lemna minor.</title>
        <authorList>
            <person name="Ishizawa H."/>
            <person name="Kuroda M."/>
            <person name="Morikawa M."/>
            <person name="Ike M."/>
        </authorList>
    </citation>
    <scope>NUCLEOTIDE SEQUENCE [LARGE SCALE GENOMIC DNA]</scope>
    <source>
        <strain evidence="8">M6</strain>
    </source>
</reference>
<comment type="function">
    <text evidence="6">Methyltransferase required for the conversion of demethylmenaquinol (DMKH2) to menaquinol (MKH2) and the conversion of 2-polyprenyl-6-methoxy-1,4-benzoquinol (DDMQH2) to 2-polyprenyl-3-methyl-6-methoxy-1,4-benzoquinol (DMQH2).</text>
</comment>
<comment type="catalytic activity">
    <reaction evidence="6">
        <text>a 2-methoxy-6-(all-trans-polyprenyl)benzene-1,4-diol + S-adenosyl-L-methionine = a 5-methoxy-2-methyl-3-(all-trans-polyprenyl)benzene-1,4-diol + S-adenosyl-L-homocysteine + H(+)</text>
        <dbReference type="Rhea" id="RHEA:28286"/>
        <dbReference type="Rhea" id="RHEA-COMP:10858"/>
        <dbReference type="Rhea" id="RHEA-COMP:10859"/>
        <dbReference type="ChEBI" id="CHEBI:15378"/>
        <dbReference type="ChEBI" id="CHEBI:57856"/>
        <dbReference type="ChEBI" id="CHEBI:59789"/>
        <dbReference type="ChEBI" id="CHEBI:84166"/>
        <dbReference type="ChEBI" id="CHEBI:84167"/>
        <dbReference type="EC" id="2.1.1.201"/>
    </reaction>
</comment>
<proteinExistence type="inferred from homology"/>
<dbReference type="NCBIfam" id="TIGR01934">
    <property type="entry name" value="MenG_MenH_UbiE"/>
    <property type="match status" value="1"/>
</dbReference>
<dbReference type="HAMAP" id="MF_01813">
    <property type="entry name" value="MenG_UbiE_methyltr"/>
    <property type="match status" value="1"/>
</dbReference>
<evidence type="ECO:0000256" key="2">
    <source>
        <dbReference type="ARBA" id="ARBA00022603"/>
    </source>
</evidence>
<keyword evidence="7" id="KW-0456">Lyase</keyword>
<dbReference type="GO" id="GO:0009234">
    <property type="term" value="P:menaquinone biosynthetic process"/>
    <property type="evidence" value="ECO:0007669"/>
    <property type="project" value="UniProtKB-UniRule"/>
</dbReference>
<reference evidence="8" key="2">
    <citation type="journal article" date="2017" name="Plant Physiol. Biochem.">
        <title>Differential oxidative and antioxidative response of duckweed Lemna minor toward plant growth promoting/inhibiting bacteria.</title>
        <authorList>
            <person name="Ishizawa H."/>
            <person name="Kuroda M."/>
            <person name="Morikawa M."/>
            <person name="Ike M."/>
        </authorList>
    </citation>
    <scope>NUCLEOTIDE SEQUENCE [LARGE SCALE GENOMIC DNA]</scope>
    <source>
        <strain evidence="8">M6</strain>
    </source>
</reference>
<dbReference type="Proteomes" id="UP000278756">
    <property type="component" value="Chromosome 1"/>
</dbReference>
<feature type="binding site" evidence="6">
    <location>
        <position position="149"/>
    </location>
    <ligand>
        <name>S-adenosyl-L-methionine</name>
        <dbReference type="ChEBI" id="CHEBI:59789"/>
    </ligand>
</feature>
<dbReference type="OrthoDB" id="9808140at2"/>
<comment type="catalytic activity">
    <reaction evidence="6">
        <text>a 2-demethylmenaquinol + S-adenosyl-L-methionine = a menaquinol + S-adenosyl-L-homocysteine + H(+)</text>
        <dbReference type="Rhea" id="RHEA:42640"/>
        <dbReference type="Rhea" id="RHEA-COMP:9539"/>
        <dbReference type="Rhea" id="RHEA-COMP:9563"/>
        <dbReference type="ChEBI" id="CHEBI:15378"/>
        <dbReference type="ChEBI" id="CHEBI:18151"/>
        <dbReference type="ChEBI" id="CHEBI:55437"/>
        <dbReference type="ChEBI" id="CHEBI:57856"/>
        <dbReference type="ChEBI" id="CHEBI:59789"/>
        <dbReference type="EC" id="2.1.1.163"/>
    </reaction>
</comment>
<dbReference type="UniPathway" id="UPA00232"/>
<sequence length="259" mass="28581">MSEQTAPSESPKMSTFGFRDVEAKEKVNLVHGVFKNVAAKYDLMNDVMSVGVHHLWKDAACAKLNPQPGEVIIDCAGGTGDIARRLAKLARAAKARRGGKDAEIRIIDYNQAMIEAGIQKGSEPEITWSVGDAMNLAIADNSVDAYIISFGIRNVADVQVALNEAKRVLKPGGRFFCLEFSHPTTGLVESGYEFYAFNIIPFMGQMIANDRDSYQYLVESIKRFPDQETFRGMMDKAGFRRTGYTNFTGGVCALHYGWA</sequence>
<dbReference type="PROSITE" id="PS51608">
    <property type="entry name" value="SAM_MT_UBIE"/>
    <property type="match status" value="1"/>
</dbReference>
<keyword evidence="3 6" id="KW-0808">Transferase</keyword>
<keyword evidence="1 6" id="KW-0474">Menaquinone biosynthesis</keyword>
<dbReference type="GO" id="GO:0008425">
    <property type="term" value="F:2-methoxy-6-polyprenyl-1,4-benzoquinol methyltransferase activity"/>
    <property type="evidence" value="ECO:0007669"/>
    <property type="project" value="UniProtKB-UniRule"/>
</dbReference>
<keyword evidence="2 6" id="KW-0489">Methyltransferase</keyword>
<dbReference type="GO" id="GO:0009060">
    <property type="term" value="P:aerobic respiration"/>
    <property type="evidence" value="ECO:0007669"/>
    <property type="project" value="UniProtKB-UniRule"/>
</dbReference>
<dbReference type="SUPFAM" id="SSF53335">
    <property type="entry name" value="S-adenosyl-L-methionine-dependent methyltransferases"/>
    <property type="match status" value="1"/>
</dbReference>
<accession>A0A3G9G1Q6</accession>
<comment type="similarity">
    <text evidence="6">Belongs to the class I-like SAM-binding methyltransferase superfamily. MenG/UbiE family.</text>
</comment>
<keyword evidence="7" id="KW-0830">Ubiquinone</keyword>
<dbReference type="EC" id="2.1.1.163" evidence="6"/>
<evidence type="ECO:0000256" key="5">
    <source>
        <dbReference type="ARBA" id="ARBA00022691"/>
    </source>
</evidence>
<protein>
    <recommendedName>
        <fullName evidence="6">Ubiquinone/menaquinone biosynthesis C-methyltransferase UbiE</fullName>
        <ecNumber evidence="6">2.1.1.163</ecNumber>
        <ecNumber evidence="6">2.1.1.201</ecNumber>
    </recommendedName>
    <alternativeName>
        <fullName evidence="6">2-methoxy-6-polyprenyl-1,4-benzoquinol methylase</fullName>
    </alternativeName>
    <alternativeName>
        <fullName evidence="6">Demethylmenaquinone methyltransferase</fullName>
    </alternativeName>
</protein>
<dbReference type="PROSITE" id="PS01184">
    <property type="entry name" value="UBIE_2"/>
    <property type="match status" value="1"/>
</dbReference>
<dbReference type="UniPathway" id="UPA00079">
    <property type="reaction ID" value="UER00169"/>
</dbReference>